<gene>
    <name evidence="1" type="ORF">SAMN02982931_03440</name>
</gene>
<organism evidence="1 2">
    <name type="scientific">Bauldia litoralis</name>
    <dbReference type="NCBI Taxonomy" id="665467"/>
    <lineage>
        <taxon>Bacteria</taxon>
        <taxon>Pseudomonadati</taxon>
        <taxon>Pseudomonadota</taxon>
        <taxon>Alphaproteobacteria</taxon>
        <taxon>Hyphomicrobiales</taxon>
        <taxon>Kaistiaceae</taxon>
        <taxon>Bauldia</taxon>
    </lineage>
</organism>
<sequence>MLGFYQRYLEYRRIGFNRLDAGRFAWLMLEPARIRRGARR</sequence>
<evidence type="ECO:0000313" key="2">
    <source>
        <dbReference type="Proteomes" id="UP000199071"/>
    </source>
</evidence>
<dbReference type="Proteomes" id="UP000199071">
    <property type="component" value="Unassembled WGS sequence"/>
</dbReference>
<dbReference type="RefSeq" id="WP_280138932.1">
    <property type="nucleotide sequence ID" value="NZ_FMXQ01000007.1"/>
</dbReference>
<accession>A0A1G6DII1</accession>
<keyword evidence="2" id="KW-1185">Reference proteome</keyword>
<protein>
    <submittedName>
        <fullName evidence="1">Uncharacterized protein</fullName>
    </submittedName>
</protein>
<dbReference type="STRING" id="665467.SAMN02982931_03440"/>
<proteinExistence type="predicted"/>
<reference evidence="1 2" key="1">
    <citation type="submission" date="2016-10" db="EMBL/GenBank/DDBJ databases">
        <authorList>
            <person name="de Groot N.N."/>
        </authorList>
    </citation>
    <scope>NUCLEOTIDE SEQUENCE [LARGE SCALE GENOMIC DNA]</scope>
    <source>
        <strain evidence="1 2">ATCC 35022</strain>
    </source>
</reference>
<dbReference type="AlphaFoldDB" id="A0A1G6DII1"/>
<dbReference type="EMBL" id="FMXQ01000007">
    <property type="protein sequence ID" value="SDB44936.1"/>
    <property type="molecule type" value="Genomic_DNA"/>
</dbReference>
<evidence type="ECO:0000313" key="1">
    <source>
        <dbReference type="EMBL" id="SDB44936.1"/>
    </source>
</evidence>
<name>A0A1G6DII1_9HYPH</name>